<feature type="non-terminal residue" evidence="1">
    <location>
        <position position="1"/>
    </location>
</feature>
<dbReference type="AlphaFoldDB" id="A0A1T5DBI6"/>
<sequence>QGVIGEQGPIGEQGIQGIQGVIGEQGPVGDKGVVGDKGDAGDVIAAETNNSITAGANGGAFYESPIKAFGKIAANGSVTKATVGVTATRLSTGRYQVTLPSGAVSDANYIIQLTQPGRGGAGNDDPGISYDNQTVTGFEVIIGDNDNGATDRSRFNSEFMFTILDL</sequence>
<gene>
    <name evidence="1" type="ORF">SAMN05660866_02778</name>
</gene>
<name>A0A1T5DBI6_9FLAO</name>
<dbReference type="EMBL" id="FUYL01000009">
    <property type="protein sequence ID" value="SKB68840.1"/>
    <property type="molecule type" value="Genomic_DNA"/>
</dbReference>
<protein>
    <submittedName>
        <fullName evidence="1">Collagen triple helix repeat-containing protein</fullName>
    </submittedName>
</protein>
<dbReference type="Proteomes" id="UP000190339">
    <property type="component" value="Unassembled WGS sequence"/>
</dbReference>
<proteinExistence type="predicted"/>
<dbReference type="STRING" id="561365.SAMN05660866_02778"/>
<organism evidence="1 2">
    <name type="scientific">Maribacter arcticus</name>
    <dbReference type="NCBI Taxonomy" id="561365"/>
    <lineage>
        <taxon>Bacteria</taxon>
        <taxon>Pseudomonadati</taxon>
        <taxon>Bacteroidota</taxon>
        <taxon>Flavobacteriia</taxon>
        <taxon>Flavobacteriales</taxon>
        <taxon>Flavobacteriaceae</taxon>
        <taxon>Maribacter</taxon>
    </lineage>
</organism>
<accession>A0A1T5DBI6</accession>
<dbReference type="Pfam" id="PF01391">
    <property type="entry name" value="Collagen"/>
    <property type="match status" value="1"/>
</dbReference>
<dbReference type="InterPro" id="IPR008160">
    <property type="entry name" value="Collagen"/>
</dbReference>
<evidence type="ECO:0000313" key="1">
    <source>
        <dbReference type="EMBL" id="SKB68840.1"/>
    </source>
</evidence>
<reference evidence="2" key="1">
    <citation type="submission" date="2017-02" db="EMBL/GenBank/DDBJ databases">
        <authorList>
            <person name="Varghese N."/>
            <person name="Submissions S."/>
        </authorList>
    </citation>
    <scope>NUCLEOTIDE SEQUENCE [LARGE SCALE GENOMIC DNA]</scope>
    <source>
        <strain evidence="2">DSM 23546</strain>
    </source>
</reference>
<keyword evidence="1" id="KW-0176">Collagen</keyword>
<keyword evidence="2" id="KW-1185">Reference proteome</keyword>
<evidence type="ECO:0000313" key="2">
    <source>
        <dbReference type="Proteomes" id="UP000190339"/>
    </source>
</evidence>